<dbReference type="UniPathway" id="UPA00802"/>
<dbReference type="NCBIfam" id="TIGR03462">
    <property type="entry name" value="CarR_dom_SF"/>
    <property type="match status" value="2"/>
</dbReference>
<evidence type="ECO:0000256" key="2">
    <source>
        <dbReference type="ARBA" id="ARBA00004141"/>
    </source>
</evidence>
<evidence type="ECO:0000256" key="19">
    <source>
        <dbReference type="SAM" id="MobiDB-lite"/>
    </source>
</evidence>
<dbReference type="SFLD" id="SFLDG01018">
    <property type="entry name" value="Squalene/Phytoene_Synthase_Lik"/>
    <property type="match status" value="1"/>
</dbReference>
<keyword evidence="14 20" id="KW-0472">Membrane</keyword>
<gene>
    <name evidence="21" type="ORF">DACRYDRAFT_23883</name>
</gene>
<comment type="catalytic activity">
    <reaction evidence="18">
        <text>all-trans-lycopene = gamma-carotene</text>
        <dbReference type="Rhea" id="RHEA:32219"/>
        <dbReference type="ChEBI" id="CHEBI:15948"/>
        <dbReference type="ChEBI" id="CHEBI:27740"/>
        <dbReference type="EC" id="5.5.1.19"/>
    </reaction>
</comment>
<comment type="similarity">
    <text evidence="5">In the N-terminal section; belongs to the lycopene beta-cyclase family.</text>
</comment>
<dbReference type="AlphaFoldDB" id="M5G698"/>
<evidence type="ECO:0000256" key="5">
    <source>
        <dbReference type="ARBA" id="ARBA00008247"/>
    </source>
</evidence>
<dbReference type="Gene3D" id="1.10.600.10">
    <property type="entry name" value="Farnesyl Diphosphate Synthase"/>
    <property type="match status" value="2"/>
</dbReference>
<keyword evidence="11 20" id="KW-0812">Transmembrane</keyword>
<keyword evidence="10" id="KW-0808">Transferase</keyword>
<feature type="region of interest" description="Disordered" evidence="19">
    <location>
        <begin position="472"/>
        <end position="498"/>
    </location>
</feature>
<proteinExistence type="inferred from homology"/>
<dbReference type="InterPro" id="IPR008949">
    <property type="entry name" value="Isoprenoid_synthase_dom_sf"/>
</dbReference>
<dbReference type="PROSITE" id="PS01045">
    <property type="entry name" value="SQUALEN_PHYTOEN_SYN_2"/>
    <property type="match status" value="1"/>
</dbReference>
<dbReference type="InterPro" id="IPR002060">
    <property type="entry name" value="Squ/phyt_synthse"/>
</dbReference>
<dbReference type="GO" id="GO:0016020">
    <property type="term" value="C:membrane"/>
    <property type="evidence" value="ECO:0007669"/>
    <property type="project" value="UniProtKB-SubCell"/>
</dbReference>
<feature type="transmembrane region" description="Helical" evidence="20">
    <location>
        <begin position="32"/>
        <end position="49"/>
    </location>
</feature>
<evidence type="ECO:0000256" key="17">
    <source>
        <dbReference type="ARBA" id="ARBA00029313"/>
    </source>
</evidence>
<comment type="pathway">
    <text evidence="3">Carotenoid biosynthesis; beta-carotene biosynthesis.</text>
</comment>
<comment type="similarity">
    <text evidence="6">In the C-terminal section; belongs to the phytoene/squalene synthase family.</text>
</comment>
<dbReference type="GO" id="GO:0016117">
    <property type="term" value="P:carotenoid biosynthetic process"/>
    <property type="evidence" value="ECO:0007669"/>
    <property type="project" value="UniProtKB-KW"/>
</dbReference>
<feature type="region of interest" description="Disordered" evidence="19">
    <location>
        <begin position="365"/>
        <end position="417"/>
    </location>
</feature>
<keyword evidence="13 20" id="KW-1133">Transmembrane helix</keyword>
<evidence type="ECO:0000313" key="22">
    <source>
        <dbReference type="Proteomes" id="UP000030653"/>
    </source>
</evidence>
<dbReference type="GO" id="GO:0016872">
    <property type="term" value="F:intramolecular lyase activity"/>
    <property type="evidence" value="ECO:0007669"/>
    <property type="project" value="InterPro"/>
</dbReference>
<evidence type="ECO:0000256" key="14">
    <source>
        <dbReference type="ARBA" id="ARBA00023136"/>
    </source>
</evidence>
<evidence type="ECO:0000256" key="4">
    <source>
        <dbReference type="ARBA" id="ARBA00005172"/>
    </source>
</evidence>
<dbReference type="EC" id="2.5.1.32" evidence="8"/>
<keyword evidence="15" id="KW-0413">Isomerase</keyword>
<evidence type="ECO:0000256" key="7">
    <source>
        <dbReference type="ARBA" id="ARBA00012242"/>
    </source>
</evidence>
<dbReference type="SUPFAM" id="SSF48576">
    <property type="entry name" value="Terpenoid synthases"/>
    <property type="match status" value="2"/>
</dbReference>
<comment type="catalytic activity">
    <reaction evidence="17">
        <text>gamma-carotene = all-trans-beta-carotene</text>
        <dbReference type="Rhea" id="RHEA:32239"/>
        <dbReference type="ChEBI" id="CHEBI:17579"/>
        <dbReference type="ChEBI" id="CHEBI:27740"/>
        <dbReference type="EC" id="5.5.1.19"/>
    </reaction>
</comment>
<dbReference type="EMBL" id="JH795870">
    <property type="protein sequence ID" value="EJT99292.1"/>
    <property type="molecule type" value="Genomic_DNA"/>
</dbReference>
<dbReference type="HOGENOM" id="CLU_012965_0_0_1"/>
<evidence type="ECO:0000256" key="10">
    <source>
        <dbReference type="ARBA" id="ARBA00022679"/>
    </source>
</evidence>
<dbReference type="Pfam" id="PF00494">
    <property type="entry name" value="SQS_PSY"/>
    <property type="match status" value="1"/>
</dbReference>
<evidence type="ECO:0000256" key="9">
    <source>
        <dbReference type="ARBA" id="ARBA00018909"/>
    </source>
</evidence>
<dbReference type="OMA" id="WACPFLL"/>
<evidence type="ECO:0000256" key="16">
    <source>
        <dbReference type="ARBA" id="ARBA00023268"/>
    </source>
</evidence>
<comment type="catalytic activity">
    <reaction evidence="1">
        <text>2 (2E,6E,10E)-geranylgeranyl diphosphate = 15-cis-phytoene + 2 diphosphate</text>
        <dbReference type="Rhea" id="RHEA:34475"/>
        <dbReference type="ChEBI" id="CHEBI:27787"/>
        <dbReference type="ChEBI" id="CHEBI:33019"/>
        <dbReference type="ChEBI" id="CHEBI:58756"/>
        <dbReference type="EC" id="2.5.1.32"/>
    </reaction>
</comment>
<dbReference type="PANTHER" id="PTHR31480">
    <property type="entry name" value="BIFUNCTIONAL LYCOPENE CYCLASE/PHYTOENE SYNTHASE"/>
    <property type="match status" value="1"/>
</dbReference>
<evidence type="ECO:0000313" key="21">
    <source>
        <dbReference type="EMBL" id="EJT99292.1"/>
    </source>
</evidence>
<evidence type="ECO:0000256" key="8">
    <source>
        <dbReference type="ARBA" id="ARBA00012396"/>
    </source>
</evidence>
<feature type="transmembrane region" description="Helical" evidence="20">
    <location>
        <begin position="112"/>
        <end position="130"/>
    </location>
</feature>
<keyword evidence="22" id="KW-1185">Reference proteome</keyword>
<dbReference type="STRING" id="1858805.M5G698"/>
<organism evidence="21 22">
    <name type="scientific">Dacryopinax primogenitus (strain DJM 731)</name>
    <name type="common">Brown rot fungus</name>
    <dbReference type="NCBI Taxonomy" id="1858805"/>
    <lineage>
        <taxon>Eukaryota</taxon>
        <taxon>Fungi</taxon>
        <taxon>Dikarya</taxon>
        <taxon>Basidiomycota</taxon>
        <taxon>Agaricomycotina</taxon>
        <taxon>Dacrymycetes</taxon>
        <taxon>Dacrymycetales</taxon>
        <taxon>Dacrymycetaceae</taxon>
        <taxon>Dacryopinax</taxon>
    </lineage>
</organism>
<dbReference type="InterPro" id="IPR019845">
    <property type="entry name" value="Squalene/phytoene_synthase_CS"/>
</dbReference>
<keyword evidence="12" id="KW-0125">Carotenoid biosynthesis</keyword>
<evidence type="ECO:0000256" key="13">
    <source>
        <dbReference type="ARBA" id="ARBA00022989"/>
    </source>
</evidence>
<evidence type="ECO:0000256" key="12">
    <source>
        <dbReference type="ARBA" id="ARBA00022746"/>
    </source>
</evidence>
<comment type="pathway">
    <text evidence="4">Carotenoid biosynthesis; phytoene biosynthesis; all-trans-phytoene from geranylgeranyl diphosphate: step 1/1.</text>
</comment>
<dbReference type="UniPathway" id="UPA00799">
    <property type="reaction ID" value="UER00773"/>
</dbReference>
<protein>
    <recommendedName>
        <fullName evidence="9">Bifunctional lycopene cyclase/phytoene synthase</fullName>
        <ecNumber evidence="8">2.5.1.32</ecNumber>
        <ecNumber evidence="7">5.5.1.19</ecNumber>
    </recommendedName>
</protein>
<dbReference type="GO" id="GO:0045436">
    <property type="term" value="F:lycopene beta cyclase activity"/>
    <property type="evidence" value="ECO:0007669"/>
    <property type="project" value="UniProtKB-ARBA"/>
</dbReference>
<evidence type="ECO:0000256" key="18">
    <source>
        <dbReference type="ARBA" id="ARBA00029335"/>
    </source>
</evidence>
<evidence type="ECO:0000256" key="20">
    <source>
        <dbReference type="SAM" id="Phobius"/>
    </source>
</evidence>
<keyword evidence="16" id="KW-0511">Multifunctional enzyme</keyword>
<evidence type="ECO:0000256" key="3">
    <source>
        <dbReference type="ARBA" id="ARBA00005089"/>
    </source>
</evidence>
<name>M5G698_DACPD</name>
<evidence type="ECO:0000256" key="1">
    <source>
        <dbReference type="ARBA" id="ARBA00001805"/>
    </source>
</evidence>
<evidence type="ECO:0000256" key="6">
    <source>
        <dbReference type="ARBA" id="ARBA00008406"/>
    </source>
</evidence>
<dbReference type="InterPro" id="IPR017825">
    <property type="entry name" value="Lycopene_cyclase_dom"/>
</dbReference>
<dbReference type="SFLD" id="SFLDS00005">
    <property type="entry name" value="Isoprenoid_Synthase_Type_I"/>
    <property type="match status" value="1"/>
</dbReference>
<dbReference type="RefSeq" id="XP_040626190.1">
    <property type="nucleotide sequence ID" value="XM_040773437.1"/>
</dbReference>
<sequence length="719" mass="78636">MSSYAEIHLRYTLPPCLVLFLLSYPFSNSRHHFALLFLLSVVILCTAPWDSYVIHRGIWAYPSNNVMATLFRIPVEEFAFFVIQTYMTTSLYSIITKPTFHPSLLPPRKRRGTLGSLLLLIPLLPCIPLSCTTSHWTYTALIVLWSAPFLSGLWYVSGPHLLRLPRKDVLIPILLPAAYLWLVDGHAIRSGIWTISERTKLGWELAPGLELEEGLFFLLSNTLLVLGNIALSQTFALADVLSLQHPHQNWHTDSNPLHTLPTLLAALLLPAQDYPSTLISHLSDAAVTLREKSKSFDLAAALFGDRCRLLLLSYYAFCRATDDFVDERQGQAQGQGGGEGEGGVEVIERFLGLCYPELRFELGKEEGEGGTAPAGEGEGEGEGAAKDYMNGKVHDKAANGHENGNTHKANRPTQDRMHSEKVEAYILTLPPQLQPSFSLFYLLVPFLPPEPVLDLVKGYEFDLAAFPVAGTKGEDVGGARGGEGAGEAEEERKKNENEQWNPAIKTEQDLIQYCQRVAGSVGVACTYLFAASQPQPQPPCTPPTQELLENATNMGIALQLVNIARDIEADARMGRSYVPSSWASSPSSPSSCQADPTTPATILSHPKECIALFRPRLLTLAFKYYALSAPSLHLLPTQSKQGARAAVAAYMSMGLLMRSCPGWPVRSGWTTAVKVLVVLGVLYLPLSLGGEGMSWELGARNWELAGQLGSLAAGSLGEK</sequence>
<dbReference type="Proteomes" id="UP000030653">
    <property type="component" value="Unassembled WGS sequence"/>
</dbReference>
<feature type="transmembrane region" description="Helical" evidence="20">
    <location>
        <begin position="7"/>
        <end position="26"/>
    </location>
</feature>
<reference evidence="21 22" key="1">
    <citation type="journal article" date="2012" name="Science">
        <title>The Paleozoic origin of enzymatic lignin decomposition reconstructed from 31 fungal genomes.</title>
        <authorList>
            <person name="Floudas D."/>
            <person name="Binder M."/>
            <person name="Riley R."/>
            <person name="Barry K."/>
            <person name="Blanchette R.A."/>
            <person name="Henrissat B."/>
            <person name="Martinez A.T."/>
            <person name="Otillar R."/>
            <person name="Spatafora J.W."/>
            <person name="Yadav J.S."/>
            <person name="Aerts A."/>
            <person name="Benoit I."/>
            <person name="Boyd A."/>
            <person name="Carlson A."/>
            <person name="Copeland A."/>
            <person name="Coutinho P.M."/>
            <person name="de Vries R.P."/>
            <person name="Ferreira P."/>
            <person name="Findley K."/>
            <person name="Foster B."/>
            <person name="Gaskell J."/>
            <person name="Glotzer D."/>
            <person name="Gorecki P."/>
            <person name="Heitman J."/>
            <person name="Hesse C."/>
            <person name="Hori C."/>
            <person name="Igarashi K."/>
            <person name="Jurgens J.A."/>
            <person name="Kallen N."/>
            <person name="Kersten P."/>
            <person name="Kohler A."/>
            <person name="Kuees U."/>
            <person name="Kumar T.K.A."/>
            <person name="Kuo A."/>
            <person name="LaButti K."/>
            <person name="Larrondo L.F."/>
            <person name="Lindquist E."/>
            <person name="Ling A."/>
            <person name="Lombard V."/>
            <person name="Lucas S."/>
            <person name="Lundell T."/>
            <person name="Martin R."/>
            <person name="McLaughlin D.J."/>
            <person name="Morgenstern I."/>
            <person name="Morin E."/>
            <person name="Murat C."/>
            <person name="Nagy L.G."/>
            <person name="Nolan M."/>
            <person name="Ohm R.A."/>
            <person name="Patyshakuliyeva A."/>
            <person name="Rokas A."/>
            <person name="Ruiz-Duenas F.J."/>
            <person name="Sabat G."/>
            <person name="Salamov A."/>
            <person name="Samejima M."/>
            <person name="Schmutz J."/>
            <person name="Slot J.C."/>
            <person name="St John F."/>
            <person name="Stenlid J."/>
            <person name="Sun H."/>
            <person name="Sun S."/>
            <person name="Syed K."/>
            <person name="Tsang A."/>
            <person name="Wiebenga A."/>
            <person name="Young D."/>
            <person name="Pisabarro A."/>
            <person name="Eastwood D.C."/>
            <person name="Martin F."/>
            <person name="Cullen D."/>
            <person name="Grigoriev I.V."/>
            <person name="Hibbett D.S."/>
        </authorList>
    </citation>
    <scope>NUCLEOTIDE SEQUENCE [LARGE SCALE GENOMIC DNA]</scope>
    <source>
        <strain evidence="21 22">DJM-731 SS1</strain>
    </source>
</reference>
<evidence type="ECO:0000256" key="15">
    <source>
        <dbReference type="ARBA" id="ARBA00023235"/>
    </source>
</evidence>
<dbReference type="EC" id="5.5.1.19" evidence="7"/>
<evidence type="ECO:0000256" key="11">
    <source>
        <dbReference type="ARBA" id="ARBA00022692"/>
    </source>
</evidence>
<feature type="transmembrane region" description="Helical" evidence="20">
    <location>
        <begin position="136"/>
        <end position="157"/>
    </location>
</feature>
<accession>M5G698</accession>
<dbReference type="OrthoDB" id="6600518at2759"/>
<dbReference type="GO" id="GO:0016765">
    <property type="term" value="F:transferase activity, transferring alkyl or aryl (other than methyl) groups"/>
    <property type="evidence" value="ECO:0007669"/>
    <property type="project" value="InterPro"/>
</dbReference>
<comment type="subcellular location">
    <subcellularLocation>
        <location evidence="2">Membrane</location>
        <topology evidence="2">Multi-pass membrane protein</topology>
    </subcellularLocation>
</comment>
<dbReference type="GeneID" id="63688499"/>